<sequence>MRSSSNSILPFRGHSPKIDPSAFIGPNVVIIGDVEIAAECSIWPGAVLRGDVCPIRIGRGSNVQDGAVMHGDEGNQLIIGSHVTIGHRAIVHGCSIDDGALIGMGAIVLDNARIGCQSLIGAGSLVTSGKIVPERTMWMGSPARLVRNLDDGVAGDLPKNAHHYEALAREYMAQPRPWECKPKTRT</sequence>
<dbReference type="PANTHER" id="PTHR13061">
    <property type="entry name" value="DYNACTIN SUBUNIT P25"/>
    <property type="match status" value="1"/>
</dbReference>
<dbReference type="SUPFAM" id="SSF51161">
    <property type="entry name" value="Trimeric LpxA-like enzymes"/>
    <property type="match status" value="1"/>
</dbReference>
<gene>
    <name evidence="1" type="ORF">QV13_07415</name>
</gene>
<dbReference type="EMBL" id="MDEO01000028">
    <property type="protein sequence ID" value="OCX21475.1"/>
    <property type="molecule type" value="Genomic_DNA"/>
</dbReference>
<dbReference type="AlphaFoldDB" id="A0A1C2E3F3"/>
<dbReference type="Proteomes" id="UP000094412">
    <property type="component" value="Unassembled WGS sequence"/>
</dbReference>
<organism evidence="1 2">
    <name type="scientific">Mesorhizobium hungaricum</name>
    <dbReference type="NCBI Taxonomy" id="1566387"/>
    <lineage>
        <taxon>Bacteria</taxon>
        <taxon>Pseudomonadati</taxon>
        <taxon>Pseudomonadota</taxon>
        <taxon>Alphaproteobacteria</taxon>
        <taxon>Hyphomicrobiales</taxon>
        <taxon>Phyllobacteriaceae</taxon>
        <taxon>Mesorhizobium</taxon>
    </lineage>
</organism>
<dbReference type="InterPro" id="IPR001451">
    <property type="entry name" value="Hexapep"/>
</dbReference>
<name>A0A1C2E3F3_9HYPH</name>
<keyword evidence="2" id="KW-1185">Reference proteome</keyword>
<protein>
    <recommendedName>
        <fullName evidence="3">Gamma carbonic anhydrase family protein</fullName>
    </recommendedName>
</protein>
<evidence type="ECO:0008006" key="3">
    <source>
        <dbReference type="Google" id="ProtNLM"/>
    </source>
</evidence>
<dbReference type="InterPro" id="IPR011004">
    <property type="entry name" value="Trimer_LpxA-like_sf"/>
</dbReference>
<dbReference type="InterPro" id="IPR047324">
    <property type="entry name" value="LbH_gamma_CA-like"/>
</dbReference>
<dbReference type="Pfam" id="PF00132">
    <property type="entry name" value="Hexapep"/>
    <property type="match status" value="1"/>
</dbReference>
<proteinExistence type="predicted"/>
<dbReference type="RefSeq" id="WP_065997218.1">
    <property type="nucleotide sequence ID" value="NZ_MDEO01000028.1"/>
</dbReference>
<dbReference type="InterPro" id="IPR050484">
    <property type="entry name" value="Transf_Hexapept/Carb_Anhydrase"/>
</dbReference>
<dbReference type="PANTHER" id="PTHR13061:SF29">
    <property type="entry name" value="GAMMA CARBONIC ANHYDRASE-LIKE 1, MITOCHONDRIAL-RELATED"/>
    <property type="match status" value="1"/>
</dbReference>
<comment type="caution">
    <text evidence="1">The sequence shown here is derived from an EMBL/GenBank/DDBJ whole genome shotgun (WGS) entry which is preliminary data.</text>
</comment>
<accession>A0A1C2E3F3</accession>
<evidence type="ECO:0000313" key="2">
    <source>
        <dbReference type="Proteomes" id="UP000094412"/>
    </source>
</evidence>
<dbReference type="OrthoDB" id="9803036at2"/>
<evidence type="ECO:0000313" key="1">
    <source>
        <dbReference type="EMBL" id="OCX21475.1"/>
    </source>
</evidence>
<dbReference type="STRING" id="1566387.QV13_07415"/>
<dbReference type="CDD" id="cd04645">
    <property type="entry name" value="LbH_gamma_CA_like"/>
    <property type="match status" value="1"/>
</dbReference>
<reference evidence="1 2" key="1">
    <citation type="submission" date="2016-08" db="EMBL/GenBank/DDBJ databases">
        <title>Whole genome sequence of Mesorhizobium sp. strain UASWS1009 isolated from industrial sewage.</title>
        <authorList>
            <person name="Crovadore J."/>
            <person name="Calmin G."/>
            <person name="Chablais R."/>
            <person name="Cochard B."/>
            <person name="Lefort F."/>
        </authorList>
    </citation>
    <scope>NUCLEOTIDE SEQUENCE [LARGE SCALE GENOMIC DNA]</scope>
    <source>
        <strain evidence="1 2">UASWS1009</strain>
    </source>
</reference>
<dbReference type="Gene3D" id="2.160.10.10">
    <property type="entry name" value="Hexapeptide repeat proteins"/>
    <property type="match status" value="1"/>
</dbReference>